<dbReference type="PROSITE" id="PS50977">
    <property type="entry name" value="HTH_TETR_2"/>
    <property type="match status" value="1"/>
</dbReference>
<dbReference type="InterPro" id="IPR023772">
    <property type="entry name" value="DNA-bd_HTH_TetR-type_CS"/>
</dbReference>
<comment type="caution">
    <text evidence="4">The sequence shown here is derived from an EMBL/GenBank/DDBJ whole genome shotgun (WGS) entry which is preliminary data.</text>
</comment>
<feature type="DNA-binding region" description="H-T-H motif" evidence="2">
    <location>
        <begin position="66"/>
        <end position="85"/>
    </location>
</feature>
<dbReference type="GO" id="GO:0000976">
    <property type="term" value="F:transcription cis-regulatory region binding"/>
    <property type="evidence" value="ECO:0007669"/>
    <property type="project" value="TreeGrafter"/>
</dbReference>
<accession>A0A9X2YRK5</accession>
<organism evidence="4 5">
    <name type="scientific">[Mycobacterium] manitobense</name>
    <dbReference type="NCBI Taxonomy" id="190147"/>
    <lineage>
        <taxon>Bacteria</taxon>
        <taxon>Bacillati</taxon>
        <taxon>Actinomycetota</taxon>
        <taxon>Actinomycetes</taxon>
        <taxon>Mycobacteriales</taxon>
        <taxon>Mycobacteriaceae</taxon>
        <taxon>Mycolicibacterium</taxon>
    </lineage>
</organism>
<dbReference type="EMBL" id="JACKSJ010000151">
    <property type="protein sequence ID" value="MCV7171964.1"/>
    <property type="molecule type" value="Genomic_DNA"/>
</dbReference>
<evidence type="ECO:0000256" key="2">
    <source>
        <dbReference type="PROSITE-ProRule" id="PRU00335"/>
    </source>
</evidence>
<dbReference type="SUPFAM" id="SSF46689">
    <property type="entry name" value="Homeodomain-like"/>
    <property type="match status" value="1"/>
</dbReference>
<evidence type="ECO:0000313" key="5">
    <source>
        <dbReference type="Proteomes" id="UP001140293"/>
    </source>
</evidence>
<proteinExistence type="predicted"/>
<name>A0A9X2YRK5_9MYCO</name>
<dbReference type="Proteomes" id="UP001140293">
    <property type="component" value="Unassembled WGS sequence"/>
</dbReference>
<evidence type="ECO:0000256" key="1">
    <source>
        <dbReference type="ARBA" id="ARBA00023125"/>
    </source>
</evidence>
<evidence type="ECO:0000313" key="4">
    <source>
        <dbReference type="EMBL" id="MCV7171964.1"/>
    </source>
</evidence>
<evidence type="ECO:0000259" key="3">
    <source>
        <dbReference type="PROSITE" id="PS50977"/>
    </source>
</evidence>
<dbReference type="Pfam" id="PF00440">
    <property type="entry name" value="TetR_N"/>
    <property type="match status" value="1"/>
</dbReference>
<dbReference type="PANTHER" id="PTHR30055">
    <property type="entry name" value="HTH-TYPE TRANSCRIPTIONAL REGULATOR RUTR"/>
    <property type="match status" value="1"/>
</dbReference>
<dbReference type="InterPro" id="IPR001647">
    <property type="entry name" value="HTH_TetR"/>
</dbReference>
<dbReference type="InterPro" id="IPR009057">
    <property type="entry name" value="Homeodomain-like_sf"/>
</dbReference>
<dbReference type="Gene3D" id="1.10.357.10">
    <property type="entry name" value="Tetracycline Repressor, domain 2"/>
    <property type="match status" value="1"/>
</dbReference>
<dbReference type="PROSITE" id="PS01081">
    <property type="entry name" value="HTH_TETR_1"/>
    <property type="match status" value="1"/>
</dbReference>
<dbReference type="AlphaFoldDB" id="A0A9X2YRK5"/>
<reference evidence="4" key="2">
    <citation type="journal article" date="2022" name="BMC Genomics">
        <title>Comparative genome analysis of mycobacteria focusing on tRNA and non-coding RNA.</title>
        <authorList>
            <person name="Behra P.R.K."/>
            <person name="Pettersson B.M.F."/>
            <person name="Ramesh M."/>
            <person name="Das S."/>
            <person name="Dasgupta S."/>
            <person name="Kirsebom L.A."/>
        </authorList>
    </citation>
    <scope>NUCLEOTIDE SEQUENCE</scope>
    <source>
        <strain evidence="4">DSM 44615</strain>
    </source>
</reference>
<dbReference type="PANTHER" id="PTHR30055:SF153">
    <property type="entry name" value="HTH-TYPE TRANSCRIPTIONAL REPRESSOR RV3405C"/>
    <property type="match status" value="1"/>
</dbReference>
<sequence>MVVYHCGAANCTRHVTWQNASDAGDPAADCGRDTQVTASTPTPTVRDRLIDAAEECLRVNGIRATTVSEVAEQAGVSRGWLYRHFPDKVSLLGAAIVRLNDAYWSQAHAMLESVTGLDRQLVAGIRHGRTAYDDPGALLMKLRIDEPEEFAACAGAGVAGLVPDLADFWSRYLVAARDAGEIHAGTDIAEASEWVARVILSLATVPGNTLDAGDPVAMLTHVRRYVMPGLRADPAL</sequence>
<keyword evidence="5" id="KW-1185">Reference proteome</keyword>
<feature type="domain" description="HTH tetR-type" evidence="3">
    <location>
        <begin position="43"/>
        <end position="103"/>
    </location>
</feature>
<dbReference type="GO" id="GO:0003700">
    <property type="term" value="F:DNA-binding transcription factor activity"/>
    <property type="evidence" value="ECO:0007669"/>
    <property type="project" value="TreeGrafter"/>
</dbReference>
<keyword evidence="1 2" id="KW-0238">DNA-binding</keyword>
<dbReference type="PRINTS" id="PR00455">
    <property type="entry name" value="HTHTETR"/>
</dbReference>
<protein>
    <submittedName>
        <fullName evidence="4">TetR/AcrR family transcriptional regulator</fullName>
    </submittedName>
</protein>
<dbReference type="InterPro" id="IPR050109">
    <property type="entry name" value="HTH-type_TetR-like_transc_reg"/>
</dbReference>
<gene>
    <name evidence="4" type="ORF">H7I41_18780</name>
</gene>
<reference evidence="4" key="1">
    <citation type="submission" date="2020-07" db="EMBL/GenBank/DDBJ databases">
        <authorList>
            <person name="Pettersson B.M.F."/>
            <person name="Behra P.R.K."/>
            <person name="Ramesh M."/>
            <person name="Das S."/>
            <person name="Dasgupta S."/>
            <person name="Kirsebom L.A."/>
        </authorList>
    </citation>
    <scope>NUCLEOTIDE SEQUENCE</scope>
    <source>
        <strain evidence="4">DSM 44615</strain>
    </source>
</reference>